<evidence type="ECO:0000313" key="5">
    <source>
        <dbReference type="EMBL" id="KAJ8988767.1"/>
    </source>
</evidence>
<dbReference type="Gene3D" id="3.30.70.330">
    <property type="match status" value="1"/>
</dbReference>
<dbReference type="Pfam" id="PF00276">
    <property type="entry name" value="Ribosomal_L23"/>
    <property type="match status" value="1"/>
</dbReference>
<dbReference type="InterPro" id="IPR012677">
    <property type="entry name" value="Nucleotide-bd_a/b_plait_sf"/>
</dbReference>
<dbReference type="GO" id="GO:0003735">
    <property type="term" value="F:structural constituent of ribosome"/>
    <property type="evidence" value="ECO:0007669"/>
    <property type="project" value="InterPro"/>
</dbReference>
<reference evidence="5" key="1">
    <citation type="submission" date="2023-01" db="EMBL/GenBank/DDBJ databases">
        <title>Exophiala dermititidis isolated from Cystic Fibrosis Patient.</title>
        <authorList>
            <person name="Kurbessoian T."/>
            <person name="Crocker A."/>
            <person name="Murante D."/>
            <person name="Hogan D.A."/>
            <person name="Stajich J.E."/>
        </authorList>
    </citation>
    <scope>NUCLEOTIDE SEQUENCE</scope>
    <source>
        <strain evidence="5">Ex8</strain>
    </source>
</reference>
<dbReference type="SUPFAM" id="SSF54189">
    <property type="entry name" value="Ribosomal proteins S24e, L23 and L15e"/>
    <property type="match status" value="1"/>
</dbReference>
<dbReference type="Proteomes" id="UP001161757">
    <property type="component" value="Unassembled WGS sequence"/>
</dbReference>
<comment type="similarity">
    <text evidence="1">Belongs to the universal ribosomal protein uL23 family.</text>
</comment>
<dbReference type="GO" id="GO:0005762">
    <property type="term" value="C:mitochondrial large ribosomal subunit"/>
    <property type="evidence" value="ECO:0007669"/>
    <property type="project" value="TreeGrafter"/>
</dbReference>
<evidence type="ECO:0000256" key="1">
    <source>
        <dbReference type="ARBA" id="ARBA00006700"/>
    </source>
</evidence>
<evidence type="ECO:0000256" key="4">
    <source>
        <dbReference type="ARBA" id="ARBA00039977"/>
    </source>
</evidence>
<evidence type="ECO:0000256" key="2">
    <source>
        <dbReference type="ARBA" id="ARBA00022980"/>
    </source>
</evidence>
<accession>A0AAN6ERY7</accession>
<sequence length="352" mass="40671">MPRSRVPPTLLTKLRHPREATDGPRLWNAKRRIKTSKGLDPEQFRQFKKTPPHVWYNSYVNTQQDPSRTGNPSIPKFATAELYGIDRTVNDKGELEWWKLDREHLDKFMDLHPQLCNVSPDVRTFISDNAHNLTRSKILSLLRNPVQYFSASSNVPLQQRKQIYFPDVKDAVVLMRTPHLGPRYAAFDVPLHFSKLDMKAYLKNVYNVDVLHIRSVVIQGKVQRKDAASPYTRGELFRPPSQKKMTVQLAKPFVYPEEIKDLSPWEHDPYWNTMKAMLTEQRRESQWGTMNPNIEHRKSIAQQAQELLRGKAKWAPTWQAFADNARAMQGVATKVPASPLVKNTAKPSVSVK</sequence>
<dbReference type="InterPro" id="IPR013025">
    <property type="entry name" value="Ribosomal_uL23-like"/>
</dbReference>
<name>A0AAN6ERY7_EXODE</name>
<dbReference type="InterPro" id="IPR012678">
    <property type="entry name" value="Ribosomal_uL23/eL15/eS24_sf"/>
</dbReference>
<dbReference type="GO" id="GO:0032543">
    <property type="term" value="P:mitochondrial translation"/>
    <property type="evidence" value="ECO:0007669"/>
    <property type="project" value="TreeGrafter"/>
</dbReference>
<keyword evidence="3" id="KW-0687">Ribonucleoprotein</keyword>
<evidence type="ECO:0000256" key="3">
    <source>
        <dbReference type="ARBA" id="ARBA00023274"/>
    </source>
</evidence>
<organism evidence="5 6">
    <name type="scientific">Exophiala dermatitidis</name>
    <name type="common">Black yeast-like fungus</name>
    <name type="synonym">Wangiella dermatitidis</name>
    <dbReference type="NCBI Taxonomy" id="5970"/>
    <lineage>
        <taxon>Eukaryota</taxon>
        <taxon>Fungi</taxon>
        <taxon>Dikarya</taxon>
        <taxon>Ascomycota</taxon>
        <taxon>Pezizomycotina</taxon>
        <taxon>Eurotiomycetes</taxon>
        <taxon>Chaetothyriomycetidae</taxon>
        <taxon>Chaetothyriales</taxon>
        <taxon>Herpotrichiellaceae</taxon>
        <taxon>Exophiala</taxon>
    </lineage>
</organism>
<comment type="caution">
    <text evidence="5">The sequence shown here is derived from an EMBL/GenBank/DDBJ whole genome shotgun (WGS) entry which is preliminary data.</text>
</comment>
<proteinExistence type="inferred from homology"/>
<dbReference type="PANTHER" id="PTHR12059:SF5">
    <property type="entry name" value="LARGE RIBOSOMAL SUBUNIT PROTEIN UL23M"/>
    <property type="match status" value="1"/>
</dbReference>
<evidence type="ECO:0000313" key="6">
    <source>
        <dbReference type="Proteomes" id="UP001161757"/>
    </source>
</evidence>
<dbReference type="AlphaFoldDB" id="A0AAN6ERY7"/>
<dbReference type="PANTHER" id="PTHR12059">
    <property type="entry name" value="RIBOSOMAL PROTEIN L23-RELATED"/>
    <property type="match status" value="1"/>
</dbReference>
<keyword evidence="2 5" id="KW-0689">Ribosomal protein</keyword>
<dbReference type="EMBL" id="JAJGCB010000017">
    <property type="protein sequence ID" value="KAJ8988767.1"/>
    <property type="molecule type" value="Genomic_DNA"/>
</dbReference>
<protein>
    <recommendedName>
        <fullName evidence="4">Large ribosomal subunit protein uL23m</fullName>
    </recommendedName>
</protein>
<gene>
    <name evidence="5" type="primary">MRP20</name>
    <name evidence="5" type="ORF">HRR80_007391</name>
</gene>